<evidence type="ECO:0000313" key="2">
    <source>
        <dbReference type="EMBL" id="GLX84433.1"/>
    </source>
</evidence>
<reference evidence="2 3" key="1">
    <citation type="submission" date="2023-03" db="EMBL/GenBank/DDBJ databases">
        <title>Thalassotalea loyana LMG 22536T draft genome sequence.</title>
        <authorList>
            <person name="Sawabe T."/>
        </authorList>
    </citation>
    <scope>NUCLEOTIDE SEQUENCE [LARGE SCALE GENOMIC DNA]</scope>
    <source>
        <strain evidence="2 3">LMG 22536</strain>
    </source>
</reference>
<feature type="compositionally biased region" description="Low complexity" evidence="1">
    <location>
        <begin position="287"/>
        <end position="296"/>
    </location>
</feature>
<dbReference type="PROSITE" id="PS51257">
    <property type="entry name" value="PROKAR_LIPOPROTEIN"/>
    <property type="match status" value="1"/>
</dbReference>
<dbReference type="EMBL" id="BSSV01000001">
    <property type="protein sequence ID" value="GLX84433.1"/>
    <property type="molecule type" value="Genomic_DNA"/>
</dbReference>
<feature type="compositionally biased region" description="Polar residues" evidence="1">
    <location>
        <begin position="266"/>
        <end position="286"/>
    </location>
</feature>
<evidence type="ECO:0008006" key="4">
    <source>
        <dbReference type="Google" id="ProtNLM"/>
    </source>
</evidence>
<dbReference type="Proteomes" id="UP001157134">
    <property type="component" value="Unassembled WGS sequence"/>
</dbReference>
<feature type="region of interest" description="Disordered" evidence="1">
    <location>
        <begin position="246"/>
        <end position="319"/>
    </location>
</feature>
<gene>
    <name evidence="2" type="ORF">tloyanaT_06850</name>
</gene>
<dbReference type="RefSeq" id="WP_284296017.1">
    <property type="nucleotide sequence ID" value="NZ_BSSV01000001.1"/>
</dbReference>
<evidence type="ECO:0000313" key="3">
    <source>
        <dbReference type="Proteomes" id="UP001157134"/>
    </source>
</evidence>
<accession>A0ABQ6H8H4</accession>
<sequence>MQPFKVMTFLLVLLLTACSDPVVEQIEQQTPITQQRVEALGQALSSGQVTNAELINQYAQKIIVAKPDLVDIVNVIARDATTNGPLYKALQDRLEQAQSMPQLFSTNEERYQELLNIYQAADPVLFSDALSDPLNVLADMSDGVLPRVNALSKAQSMVANGAEDFGIGEQLIGNPSYGQWQTGSNGLSFWEWYGMYALMDNLFGSRRVYYNDWGRKRNYSYYSDFGRTRYSSPSHLRKQVRLDNRTRKSFESKGQKYTSAYAKNRTGASSISQKSKVAQTSANRFQKTTNKSAYASKSKKNASFRNSRTNTSRGTRRGK</sequence>
<keyword evidence="3" id="KW-1185">Reference proteome</keyword>
<comment type="caution">
    <text evidence="2">The sequence shown here is derived from an EMBL/GenBank/DDBJ whole genome shotgun (WGS) entry which is preliminary data.</text>
</comment>
<name>A0ABQ6H8H4_9GAMM</name>
<proteinExistence type="predicted"/>
<protein>
    <recommendedName>
        <fullName evidence="4">CHAD domain-containing protein</fullName>
    </recommendedName>
</protein>
<evidence type="ECO:0000256" key="1">
    <source>
        <dbReference type="SAM" id="MobiDB-lite"/>
    </source>
</evidence>
<organism evidence="2 3">
    <name type="scientific">Thalassotalea loyana</name>
    <dbReference type="NCBI Taxonomy" id="280483"/>
    <lineage>
        <taxon>Bacteria</taxon>
        <taxon>Pseudomonadati</taxon>
        <taxon>Pseudomonadota</taxon>
        <taxon>Gammaproteobacteria</taxon>
        <taxon>Alteromonadales</taxon>
        <taxon>Colwelliaceae</taxon>
        <taxon>Thalassotalea</taxon>
    </lineage>
</organism>
<feature type="compositionally biased region" description="Low complexity" evidence="1">
    <location>
        <begin position="303"/>
        <end position="313"/>
    </location>
</feature>